<dbReference type="PROSITE" id="PS52003">
    <property type="entry name" value="OCA"/>
    <property type="match status" value="1"/>
</dbReference>
<evidence type="ECO:0000313" key="6">
    <source>
        <dbReference type="EMBL" id="KAK9520316.1"/>
    </source>
</evidence>
<dbReference type="Proteomes" id="UP001488805">
    <property type="component" value="Unassembled WGS sequence"/>
</dbReference>
<keyword evidence="2" id="KW-0010">Activator</keyword>
<feature type="region of interest" description="Disordered" evidence="4">
    <location>
        <begin position="191"/>
        <end position="231"/>
    </location>
</feature>
<feature type="region of interest" description="Disordered" evidence="4">
    <location>
        <begin position="278"/>
        <end position="298"/>
    </location>
</feature>
<sequence length="311" mass="33574">MKICVTFVSLVENCLFLLRPEYSKRVYQGVRVKHTVKDLLAEKRSRQTSGPRYNGGSPTPPSFVQMSGSHMLPSYYGMRRPFISDSDYCPSSKQFSPDVYSPSLAGKPLGCEPSSMSSYSSFMDSYYPETFGDYRSAAFSGSGGSFLPSAALSSLLPPYGGESSHLFLRDSWEQSVPEPVSQVEALCPDGLASVSVPPSMPSPDPPGSPSQYRSPGRGSSMGPGSQPYTLHPLEEAHYHPLTTSGSYSVPSASFPCPSYMSTPISDLVTKMVTEEAADGHAGLPPGGEAHPSWAKEDGVSSWSPYEIRRAY</sequence>
<keyword evidence="1" id="KW-0805">Transcription regulation</keyword>
<comment type="caution">
    <text evidence="6">The sequence shown here is derived from an EMBL/GenBank/DDBJ whole genome shotgun (WGS) entry which is preliminary data.</text>
</comment>
<feature type="region of interest" description="Disordered" evidence="4">
    <location>
        <begin position="41"/>
        <end position="65"/>
    </location>
</feature>
<protein>
    <recommendedName>
        <fullName evidence="5">OCA domain-containing protein</fullName>
    </recommendedName>
</protein>
<organism evidence="6 7">
    <name type="scientific">Zoarces viviparus</name>
    <name type="common">Viviparous eelpout</name>
    <name type="synonym">Blennius viviparus</name>
    <dbReference type="NCBI Taxonomy" id="48416"/>
    <lineage>
        <taxon>Eukaryota</taxon>
        <taxon>Metazoa</taxon>
        <taxon>Chordata</taxon>
        <taxon>Craniata</taxon>
        <taxon>Vertebrata</taxon>
        <taxon>Euteleostomi</taxon>
        <taxon>Actinopterygii</taxon>
        <taxon>Neopterygii</taxon>
        <taxon>Teleostei</taxon>
        <taxon>Neoteleostei</taxon>
        <taxon>Acanthomorphata</taxon>
        <taxon>Eupercaria</taxon>
        <taxon>Perciformes</taxon>
        <taxon>Cottioidei</taxon>
        <taxon>Zoarcales</taxon>
        <taxon>Zoarcidae</taxon>
        <taxon>Zoarcinae</taxon>
        <taxon>Zoarces</taxon>
    </lineage>
</organism>
<name>A0AAW1ECM7_ZOAVI</name>
<evidence type="ECO:0000256" key="1">
    <source>
        <dbReference type="ARBA" id="ARBA00023015"/>
    </source>
</evidence>
<dbReference type="Pfam" id="PF17721">
    <property type="entry name" value="POU2AF2"/>
    <property type="match status" value="1"/>
</dbReference>
<evidence type="ECO:0000256" key="3">
    <source>
        <dbReference type="ARBA" id="ARBA00023163"/>
    </source>
</evidence>
<feature type="compositionally biased region" description="Low complexity" evidence="4">
    <location>
        <begin position="209"/>
        <end position="225"/>
    </location>
</feature>
<dbReference type="GO" id="GO:0043565">
    <property type="term" value="F:sequence-specific DNA binding"/>
    <property type="evidence" value="ECO:0007669"/>
    <property type="project" value="TreeGrafter"/>
</dbReference>
<dbReference type="PANTHER" id="PTHR28376">
    <property type="entry name" value="RGD1562914"/>
    <property type="match status" value="1"/>
</dbReference>
<proteinExistence type="predicted"/>
<dbReference type="InterPro" id="IPR037655">
    <property type="entry name" value="POU2AF2"/>
</dbReference>
<evidence type="ECO:0000259" key="5">
    <source>
        <dbReference type="PROSITE" id="PS52003"/>
    </source>
</evidence>
<dbReference type="GO" id="GO:0005634">
    <property type="term" value="C:nucleus"/>
    <property type="evidence" value="ECO:0007669"/>
    <property type="project" value="TreeGrafter"/>
</dbReference>
<evidence type="ECO:0000256" key="4">
    <source>
        <dbReference type="SAM" id="MobiDB-lite"/>
    </source>
</evidence>
<gene>
    <name evidence="6" type="ORF">VZT92_020212</name>
</gene>
<feature type="domain" description="OCA" evidence="5">
    <location>
        <begin position="24"/>
        <end position="46"/>
    </location>
</feature>
<feature type="compositionally biased region" description="Pro residues" evidence="4">
    <location>
        <begin position="198"/>
        <end position="208"/>
    </location>
</feature>
<keyword evidence="7" id="KW-1185">Reference proteome</keyword>
<dbReference type="InterPro" id="IPR047571">
    <property type="entry name" value="OCA"/>
</dbReference>
<dbReference type="GO" id="GO:0003713">
    <property type="term" value="F:transcription coactivator activity"/>
    <property type="evidence" value="ECO:0007669"/>
    <property type="project" value="TreeGrafter"/>
</dbReference>
<dbReference type="EMBL" id="JBCEZU010000329">
    <property type="protein sequence ID" value="KAK9520316.1"/>
    <property type="molecule type" value="Genomic_DNA"/>
</dbReference>
<keyword evidence="3" id="KW-0804">Transcription</keyword>
<evidence type="ECO:0000313" key="7">
    <source>
        <dbReference type="Proteomes" id="UP001488805"/>
    </source>
</evidence>
<evidence type="ECO:0000256" key="2">
    <source>
        <dbReference type="ARBA" id="ARBA00023159"/>
    </source>
</evidence>
<accession>A0AAW1ECM7</accession>
<reference evidence="6 7" key="1">
    <citation type="journal article" date="2024" name="Genome Biol. Evol.">
        <title>Chromosome-level genome assembly of the viviparous eelpout Zoarces viviparus.</title>
        <authorList>
            <person name="Fuhrmann N."/>
            <person name="Brasseur M.V."/>
            <person name="Bakowski C.E."/>
            <person name="Podsiadlowski L."/>
            <person name="Prost S."/>
            <person name="Krehenwinkel H."/>
            <person name="Mayer C."/>
        </authorList>
    </citation>
    <scope>NUCLEOTIDE SEQUENCE [LARGE SCALE GENOMIC DNA]</scope>
    <source>
        <strain evidence="6">NO-MEL_2022_Ind0_liver</strain>
    </source>
</reference>
<dbReference type="AlphaFoldDB" id="A0AAW1ECM7"/>
<dbReference type="GO" id="GO:0070974">
    <property type="term" value="F:POU domain binding"/>
    <property type="evidence" value="ECO:0007669"/>
    <property type="project" value="InterPro"/>
</dbReference>
<dbReference type="PANTHER" id="PTHR28376:SF1">
    <property type="entry name" value="POU DOMAIN CLASS 2-ASSOCIATING FACTOR 2"/>
    <property type="match status" value="1"/>
</dbReference>